<evidence type="ECO:0000256" key="2">
    <source>
        <dbReference type="SAM" id="SignalP"/>
    </source>
</evidence>
<organism evidence="3 4">
    <name type="scientific">Corallococcus carmarthensis</name>
    <dbReference type="NCBI Taxonomy" id="2316728"/>
    <lineage>
        <taxon>Bacteria</taxon>
        <taxon>Pseudomonadati</taxon>
        <taxon>Myxococcota</taxon>
        <taxon>Myxococcia</taxon>
        <taxon>Myxococcales</taxon>
        <taxon>Cystobacterineae</taxon>
        <taxon>Myxococcaceae</taxon>
        <taxon>Corallococcus</taxon>
    </lineage>
</organism>
<keyword evidence="2" id="KW-0732">Signal</keyword>
<sequence length="378" mass="40857">MRALLVLSCVLLWTENATAKELTVDDRIRLLDAMHKCINLEVKKLRKENIEADLAAEFGLKVEGAFKKLVSGEARPSSTGSVMKRVREEFYPVAYEKEVLLAIVDSCFKGAFGEPLGEPSHPQTTPPIKKQKEAVPSKPPEKSSAAKKGLAQVALPAWSCREPEVYVQGDCDQGALGGKNFGAFVARGWQTSTEGTGPAIHCAHNEPNGGHSRTRSWCASTGQELRIGMHNDLLVYGGYTDPRDCGGSDHCLTTASYKVQTGGADIRINKKQAGRFDLVVDAVSCADTAGESAQTQVVLNYAGTPQEVKLGERIHLNKVGLAQALFVGAAEKSSDWPGHKYSAHGRCEVVLSVQEHELRKRKPSTVALSSSVEHVPGR</sequence>
<dbReference type="EMBL" id="RAWE01000279">
    <property type="protein sequence ID" value="RKG95170.1"/>
    <property type="molecule type" value="Genomic_DNA"/>
</dbReference>
<evidence type="ECO:0000256" key="1">
    <source>
        <dbReference type="SAM" id="MobiDB-lite"/>
    </source>
</evidence>
<dbReference type="OrthoDB" id="9957898at2"/>
<evidence type="ECO:0000313" key="4">
    <source>
        <dbReference type="Proteomes" id="UP000268313"/>
    </source>
</evidence>
<proteinExistence type="predicted"/>
<gene>
    <name evidence="3" type="ORF">D7X32_39840</name>
</gene>
<evidence type="ECO:0000313" key="3">
    <source>
        <dbReference type="EMBL" id="RKG95170.1"/>
    </source>
</evidence>
<name>A0A3A8JTV6_9BACT</name>
<reference evidence="4" key="1">
    <citation type="submission" date="2018-09" db="EMBL/GenBank/DDBJ databases">
        <authorList>
            <person name="Livingstone P.G."/>
            <person name="Whitworth D.E."/>
        </authorList>
    </citation>
    <scope>NUCLEOTIDE SEQUENCE [LARGE SCALE GENOMIC DNA]</scope>
    <source>
        <strain evidence="4">CA043D</strain>
    </source>
</reference>
<feature type="compositionally biased region" description="Basic and acidic residues" evidence="1">
    <location>
        <begin position="130"/>
        <end position="141"/>
    </location>
</feature>
<keyword evidence="4" id="KW-1185">Reference proteome</keyword>
<accession>A0A3A8JTV6</accession>
<dbReference type="RefSeq" id="WP_120607744.1">
    <property type="nucleotide sequence ID" value="NZ_RAWE01000279.1"/>
</dbReference>
<protein>
    <submittedName>
        <fullName evidence="3">Uncharacterized protein</fullName>
    </submittedName>
</protein>
<feature type="chain" id="PRO_5017353420" evidence="2">
    <location>
        <begin position="20"/>
        <end position="378"/>
    </location>
</feature>
<feature type="region of interest" description="Disordered" evidence="1">
    <location>
        <begin position="115"/>
        <end position="148"/>
    </location>
</feature>
<dbReference type="AlphaFoldDB" id="A0A3A8JTV6"/>
<feature type="signal peptide" evidence="2">
    <location>
        <begin position="1"/>
        <end position="19"/>
    </location>
</feature>
<comment type="caution">
    <text evidence="3">The sequence shown here is derived from an EMBL/GenBank/DDBJ whole genome shotgun (WGS) entry which is preliminary data.</text>
</comment>
<dbReference type="Proteomes" id="UP000268313">
    <property type="component" value="Unassembled WGS sequence"/>
</dbReference>